<comment type="caution">
    <text evidence="1">The sequence shown here is derived from an EMBL/GenBank/DDBJ whole genome shotgun (WGS) entry which is preliminary data.</text>
</comment>
<keyword evidence="2" id="KW-1185">Reference proteome</keyword>
<organism evidence="1 2">
    <name type="scientific">Cymbomonas tetramitiformis</name>
    <dbReference type="NCBI Taxonomy" id="36881"/>
    <lineage>
        <taxon>Eukaryota</taxon>
        <taxon>Viridiplantae</taxon>
        <taxon>Chlorophyta</taxon>
        <taxon>Pyramimonadophyceae</taxon>
        <taxon>Pyramimonadales</taxon>
        <taxon>Pyramimonadaceae</taxon>
        <taxon>Cymbomonas</taxon>
    </lineage>
</organism>
<dbReference type="Proteomes" id="UP001190700">
    <property type="component" value="Unassembled WGS sequence"/>
</dbReference>
<gene>
    <name evidence="1" type="ORF">CYMTET_42056</name>
</gene>
<name>A0AAE0F1D6_9CHLO</name>
<dbReference type="Pfam" id="PF03641">
    <property type="entry name" value="Lysine_decarbox"/>
    <property type="match status" value="1"/>
</dbReference>
<dbReference type="PANTHER" id="PTHR43393:SF3">
    <property type="entry name" value="LYSINE DECARBOXYLASE-LIKE PROTEIN"/>
    <property type="match status" value="1"/>
</dbReference>
<accession>A0AAE0F1D6</accession>
<dbReference type="EMBL" id="LGRX02028040">
    <property type="protein sequence ID" value="KAK3248481.1"/>
    <property type="molecule type" value="Genomic_DNA"/>
</dbReference>
<reference evidence="1 2" key="1">
    <citation type="journal article" date="2015" name="Genome Biol. Evol.">
        <title>Comparative Genomics of a Bacterivorous Green Alga Reveals Evolutionary Causalities and Consequences of Phago-Mixotrophic Mode of Nutrition.</title>
        <authorList>
            <person name="Burns J.A."/>
            <person name="Paasch A."/>
            <person name="Narechania A."/>
            <person name="Kim E."/>
        </authorList>
    </citation>
    <scope>NUCLEOTIDE SEQUENCE [LARGE SCALE GENOMIC DNA]</scope>
    <source>
        <strain evidence="1 2">PLY_AMNH</strain>
    </source>
</reference>
<evidence type="ECO:0000313" key="1">
    <source>
        <dbReference type="EMBL" id="KAK3248481.1"/>
    </source>
</evidence>
<dbReference type="SUPFAM" id="SSF102405">
    <property type="entry name" value="MCP/YpsA-like"/>
    <property type="match status" value="1"/>
</dbReference>
<dbReference type="InterPro" id="IPR031100">
    <property type="entry name" value="LOG_fam"/>
</dbReference>
<dbReference type="AlphaFoldDB" id="A0AAE0F1D6"/>
<evidence type="ECO:0008006" key="3">
    <source>
        <dbReference type="Google" id="ProtNLM"/>
    </source>
</evidence>
<protein>
    <recommendedName>
        <fullName evidence="3">Cytokinin riboside 5'-monophosphate phosphoribohydrolase</fullName>
    </recommendedName>
</protein>
<evidence type="ECO:0000313" key="2">
    <source>
        <dbReference type="Proteomes" id="UP001190700"/>
    </source>
</evidence>
<dbReference type="Gene3D" id="3.40.50.450">
    <property type="match status" value="1"/>
</dbReference>
<sequence>MGLGAEVSPALWSWLHAKIHGERAGDVVRSSAEAVQKELLDCYALIEKMGRGVVYYGSARLKADSPHFQASIELSKRLALLLGVTTWSGGGPGMMHAASIGAQEAGRPVAGIRIAREAGTTVKSLSYLTPDAQVMCRFLSSRKVALTDCGVRKEASDRTAYVFLPGGLGTMDEFFEILTLLQLKKLGTKHPVPVLLLNYGGCYDGLVQFIKGMMEHGTVGQGEFNELKVFNTNEEAVDYLKGIYGIVE</sequence>
<proteinExistence type="predicted"/>
<dbReference type="GO" id="GO:0005829">
    <property type="term" value="C:cytosol"/>
    <property type="evidence" value="ECO:0007669"/>
    <property type="project" value="TreeGrafter"/>
</dbReference>
<dbReference type="InterPro" id="IPR052341">
    <property type="entry name" value="LOG_family_nucleotidases"/>
</dbReference>
<dbReference type="PANTHER" id="PTHR43393">
    <property type="entry name" value="CYTOKININ RIBOSIDE 5'-MONOPHOSPHATE PHOSPHORIBOHYDROLASE"/>
    <property type="match status" value="1"/>
</dbReference>